<sequence>MTYCVAMRLRAGLLFASDTRTNAGVDHIASFRKMHQFQIPHQREIVILNAGNLATTQSVISLLNQRLAGEGEHLLNVPSLYDAAVLVGRTLKEVVARDSANGGPQNQGVDFGANFLLGGQIKGEGPRLFHIYPAGNFIEATEDTPYFQIGESKYGKPIIDRVVSYEHTPLEEAAKCTLVSFDSTIRSNLSVGLPIDILMLRANQFEQAMKPPHRVERDDPYFLALRDGWSQGLKRVFDELPNEPWFAD</sequence>
<dbReference type="Proteomes" id="UP000249633">
    <property type="component" value="Unassembled WGS sequence"/>
</dbReference>
<dbReference type="InterPro" id="IPR029055">
    <property type="entry name" value="Ntn_hydrolases_N"/>
</dbReference>
<reference evidence="1 2" key="1">
    <citation type="submission" date="2017-08" db="EMBL/GenBank/DDBJ databases">
        <title>Infants hospitalized years apart are colonized by the same room-sourced microbial strains.</title>
        <authorList>
            <person name="Brooks B."/>
            <person name="Olm M.R."/>
            <person name="Firek B.A."/>
            <person name="Baker R."/>
            <person name="Thomas B.C."/>
            <person name="Morowitz M.J."/>
            <person name="Banfield J.F."/>
        </authorList>
    </citation>
    <scope>NUCLEOTIDE SEQUENCE [LARGE SCALE GENOMIC DNA]</scope>
    <source>
        <strain evidence="1">S2_012_000_R2_81</strain>
    </source>
</reference>
<organism evidence="1 2">
    <name type="scientific">Roseateles depolymerans</name>
    <dbReference type="NCBI Taxonomy" id="76731"/>
    <lineage>
        <taxon>Bacteria</taxon>
        <taxon>Pseudomonadati</taxon>
        <taxon>Pseudomonadota</taxon>
        <taxon>Betaproteobacteria</taxon>
        <taxon>Burkholderiales</taxon>
        <taxon>Sphaerotilaceae</taxon>
        <taxon>Roseateles</taxon>
    </lineage>
</organism>
<evidence type="ECO:0000313" key="1">
    <source>
        <dbReference type="EMBL" id="PZP32926.1"/>
    </source>
</evidence>
<dbReference type="Pfam" id="PF00227">
    <property type="entry name" value="Proteasome"/>
    <property type="match status" value="1"/>
</dbReference>
<evidence type="ECO:0000313" key="2">
    <source>
        <dbReference type="Proteomes" id="UP000249633"/>
    </source>
</evidence>
<dbReference type="EMBL" id="QFOD01000007">
    <property type="protein sequence ID" value="PZP32926.1"/>
    <property type="molecule type" value="Genomic_DNA"/>
</dbReference>
<name>A0A2W5FJ98_9BURK</name>
<accession>A0A2W5FJ98</accession>
<protein>
    <submittedName>
        <fullName evidence="1">Peptidase</fullName>
    </submittedName>
</protein>
<proteinExistence type="predicted"/>
<dbReference type="InterPro" id="IPR016545">
    <property type="entry name" value="UCP009120_prtse"/>
</dbReference>
<dbReference type="PIRSF" id="PIRSF009120">
    <property type="entry name" value="UCP009120_prtse"/>
    <property type="match status" value="1"/>
</dbReference>
<dbReference type="GO" id="GO:0051603">
    <property type="term" value="P:proteolysis involved in protein catabolic process"/>
    <property type="evidence" value="ECO:0007669"/>
    <property type="project" value="InterPro"/>
</dbReference>
<dbReference type="GO" id="GO:0005839">
    <property type="term" value="C:proteasome core complex"/>
    <property type="evidence" value="ECO:0007669"/>
    <property type="project" value="InterPro"/>
</dbReference>
<dbReference type="SUPFAM" id="SSF56235">
    <property type="entry name" value="N-terminal nucleophile aminohydrolases (Ntn hydrolases)"/>
    <property type="match status" value="1"/>
</dbReference>
<comment type="caution">
    <text evidence="1">The sequence shown here is derived from an EMBL/GenBank/DDBJ whole genome shotgun (WGS) entry which is preliminary data.</text>
</comment>
<dbReference type="CDD" id="cd03765">
    <property type="entry name" value="proteasome_beta_bacterial"/>
    <property type="match status" value="1"/>
</dbReference>
<dbReference type="InterPro" id="IPR001353">
    <property type="entry name" value="Proteasome_sua/b"/>
</dbReference>
<dbReference type="Gene3D" id="3.60.20.10">
    <property type="entry name" value="Glutamine Phosphoribosylpyrophosphate, subunit 1, domain 1"/>
    <property type="match status" value="1"/>
</dbReference>
<dbReference type="AlphaFoldDB" id="A0A2W5FJ98"/>
<gene>
    <name evidence="1" type="ORF">DI603_09635</name>
</gene>